<gene>
    <name evidence="2" type="ORF">FWK35_00028122</name>
</gene>
<proteinExistence type="predicted"/>
<dbReference type="Proteomes" id="UP000478052">
    <property type="component" value="Unassembled WGS sequence"/>
</dbReference>
<accession>A0A6G0W854</accession>
<dbReference type="OrthoDB" id="6591636at2759"/>
<reference evidence="2 3" key="1">
    <citation type="submission" date="2019-08" db="EMBL/GenBank/DDBJ databases">
        <title>Whole genome of Aphis craccivora.</title>
        <authorList>
            <person name="Voronova N.V."/>
            <person name="Shulinski R.S."/>
            <person name="Bandarenka Y.V."/>
            <person name="Zhorov D.G."/>
            <person name="Warner D."/>
        </authorList>
    </citation>
    <scope>NUCLEOTIDE SEQUENCE [LARGE SCALE GENOMIC DNA]</scope>
    <source>
        <strain evidence="2">180601</strain>
        <tissue evidence="2">Whole Body</tissue>
    </source>
</reference>
<evidence type="ECO:0000313" key="3">
    <source>
        <dbReference type="Proteomes" id="UP000478052"/>
    </source>
</evidence>
<dbReference type="PANTHER" id="PTHR47160">
    <property type="entry name" value="PUTATIVE-RELATED"/>
    <property type="match status" value="1"/>
</dbReference>
<protein>
    <submittedName>
        <fullName evidence="2">MULE domain-containing protein</fullName>
    </submittedName>
</protein>
<evidence type="ECO:0000259" key="1">
    <source>
        <dbReference type="Pfam" id="PF10551"/>
    </source>
</evidence>
<keyword evidence="3" id="KW-1185">Reference proteome</keyword>
<dbReference type="EMBL" id="VUJU01008984">
    <property type="protein sequence ID" value="KAF0723333.1"/>
    <property type="molecule type" value="Genomic_DNA"/>
</dbReference>
<comment type="caution">
    <text evidence="2">The sequence shown here is derived from an EMBL/GenBank/DDBJ whole genome shotgun (WGS) entry which is preliminary data.</text>
</comment>
<name>A0A6G0W854_APHCR</name>
<dbReference type="PANTHER" id="PTHR47160:SF10">
    <property type="entry name" value="MULE TRANSPOSASE DOMAIN-CONTAINING PROTEIN"/>
    <property type="match status" value="1"/>
</dbReference>
<dbReference type="Pfam" id="PF10551">
    <property type="entry name" value="MULE"/>
    <property type="match status" value="1"/>
</dbReference>
<dbReference type="AlphaFoldDB" id="A0A6G0W854"/>
<feature type="domain" description="MULE transposase" evidence="1">
    <location>
        <begin position="189"/>
        <end position="296"/>
    </location>
</feature>
<dbReference type="Gene3D" id="2.20.25.240">
    <property type="match status" value="1"/>
</dbReference>
<organism evidence="2 3">
    <name type="scientific">Aphis craccivora</name>
    <name type="common">Cowpea aphid</name>
    <dbReference type="NCBI Taxonomy" id="307492"/>
    <lineage>
        <taxon>Eukaryota</taxon>
        <taxon>Metazoa</taxon>
        <taxon>Ecdysozoa</taxon>
        <taxon>Arthropoda</taxon>
        <taxon>Hexapoda</taxon>
        <taxon>Insecta</taxon>
        <taxon>Pterygota</taxon>
        <taxon>Neoptera</taxon>
        <taxon>Paraneoptera</taxon>
        <taxon>Hemiptera</taxon>
        <taxon>Sternorrhyncha</taxon>
        <taxon>Aphidomorpha</taxon>
        <taxon>Aphidoidea</taxon>
        <taxon>Aphididae</taxon>
        <taxon>Aphidini</taxon>
        <taxon>Aphis</taxon>
        <taxon>Aphis</taxon>
    </lineage>
</organism>
<dbReference type="InterPro" id="IPR018289">
    <property type="entry name" value="MULE_transposase_dom"/>
</dbReference>
<sequence>MNIEILNSIHGGVVLSINNYLYIKNKDYIRKIDDKHIFYWTCEKQCGAKIRTFCENNEHYIDKNFIFSENHHSHGADPISVGARKIKENIKKCARENQDKPIQIYHVAIAGTSQTINSKVSKEAARQIIKRQRRNDDVYLEPQTADMIDLPLYLCKTLSGNAFLVKKTNEVLLFTTYENCTFLQESNCWIADGTFKVCPNIFYQLYVIHGLIKRGNDTTQHIFVPLVYALMTSKTEELYVKMFKLLIEFCNDNNQKINDNPDLEIVTDFEKGAINALNDMFPLATHSACFFHLSQNIYKKLQSLGLSSRYSNDPEFNLLAKQISALAFLPANMIVDGWTLLKPLFKTEAEQQLSQYFEETYVLGKSGMRLRGRPTKQTMRNPPMFPPEMWSVADRLNLGLPRTTNVAESWHRKINRLVSPNPGLLNFIKLIQKVQNETESTIEQLIQGRISKRAKKNVNLQNARLKCIQQRIYDDDNLNKLEFLKGIAHNLTL</sequence>
<evidence type="ECO:0000313" key="2">
    <source>
        <dbReference type="EMBL" id="KAF0723333.1"/>
    </source>
</evidence>